<feature type="signal peptide" evidence="1">
    <location>
        <begin position="1"/>
        <end position="21"/>
    </location>
</feature>
<evidence type="ECO:0000313" key="3">
    <source>
        <dbReference type="Proteomes" id="UP000638918"/>
    </source>
</evidence>
<dbReference type="Gene3D" id="2.60.40.3110">
    <property type="match status" value="1"/>
</dbReference>
<dbReference type="PANTHER" id="PTHR30451:SF5">
    <property type="entry name" value="SLR0019 PROTEIN"/>
    <property type="match status" value="1"/>
</dbReference>
<dbReference type="Proteomes" id="UP000638918">
    <property type="component" value="Unassembled WGS sequence"/>
</dbReference>
<evidence type="ECO:0000313" key="2">
    <source>
        <dbReference type="EMBL" id="MBD7941177.1"/>
    </source>
</evidence>
<organism evidence="2 3">
    <name type="scientific">Brevundimonas guildfordensis</name>
    <dbReference type="NCBI Taxonomy" id="2762241"/>
    <lineage>
        <taxon>Bacteria</taxon>
        <taxon>Pseudomonadati</taxon>
        <taxon>Pseudomonadota</taxon>
        <taxon>Alphaproteobacteria</taxon>
        <taxon>Caulobacterales</taxon>
        <taxon>Caulobacteraceae</taxon>
        <taxon>Brevundimonas</taxon>
    </lineage>
</organism>
<dbReference type="InterPro" id="IPR042186">
    <property type="entry name" value="FimD_plug_dom"/>
</dbReference>
<dbReference type="RefSeq" id="WP_191743487.1">
    <property type="nucleotide sequence ID" value="NZ_JACSQU010000001.1"/>
</dbReference>
<dbReference type="Gene3D" id="2.60.40.2610">
    <property type="entry name" value="Outer membrane usher protein FimD, plug domain"/>
    <property type="match status" value="1"/>
</dbReference>
<name>A0ABR8R061_9CAUL</name>
<evidence type="ECO:0000256" key="1">
    <source>
        <dbReference type="SAM" id="SignalP"/>
    </source>
</evidence>
<reference evidence="2 3" key="1">
    <citation type="submission" date="2020-08" db="EMBL/GenBank/DDBJ databases">
        <title>A Genomic Blueprint of the Chicken Gut Microbiome.</title>
        <authorList>
            <person name="Gilroy R."/>
            <person name="Ravi A."/>
            <person name="Getino M."/>
            <person name="Pursley I."/>
            <person name="Horton D.L."/>
            <person name="Alikhan N.-F."/>
            <person name="Baker D."/>
            <person name="Gharbi K."/>
            <person name="Hall N."/>
            <person name="Watson M."/>
            <person name="Adriaenssens E.M."/>
            <person name="Foster-Nyarko E."/>
            <person name="Jarju S."/>
            <person name="Secka A."/>
            <person name="Antonio M."/>
            <person name="Oren A."/>
            <person name="Chaudhuri R."/>
            <person name="La Ragione R.M."/>
            <person name="Hildebrand F."/>
            <person name="Pallen M.J."/>
        </authorList>
    </citation>
    <scope>NUCLEOTIDE SEQUENCE [LARGE SCALE GENOMIC DNA]</scope>
    <source>
        <strain evidence="2 3">Sa3CVA3</strain>
    </source>
</reference>
<feature type="chain" id="PRO_5045911619" evidence="1">
    <location>
        <begin position="22"/>
        <end position="818"/>
    </location>
</feature>
<accession>A0ABR8R061</accession>
<proteinExistence type="predicted"/>
<comment type="caution">
    <text evidence="2">The sequence shown here is derived from an EMBL/GenBank/DDBJ whole genome shotgun (WGS) entry which is preliminary data.</text>
</comment>
<keyword evidence="3" id="KW-1185">Reference proteome</keyword>
<gene>
    <name evidence="2" type="ORF">H9656_07240</name>
</gene>
<keyword evidence="1" id="KW-0732">Signal</keyword>
<dbReference type="EMBL" id="JACSQU010000001">
    <property type="protein sequence ID" value="MBD7941177.1"/>
    <property type="molecule type" value="Genomic_DNA"/>
</dbReference>
<protein>
    <submittedName>
        <fullName evidence="2">Fimbrial biogenesis outer membrane usher protein</fullName>
    </submittedName>
</protein>
<dbReference type="PANTHER" id="PTHR30451">
    <property type="entry name" value="OUTER MEMBRANE USHER PROTEIN"/>
    <property type="match status" value="1"/>
</dbReference>
<sequence length="818" mass="88120">MKFWPLAVVTAAAGTLSPAWAASYADVIQTAPALLPDRLNPSGRDIPLGGPLRDGPFVLGEVDYILTADDRILVQLDTLMPLVEPRVSAQELERIRQELAGRDRLSTEELADLGLPLAYDPASFGLVLTLDPAMRPRQAISIAGSNYGVVGRLAEPARLSAYVTAFATADYVHQGLSDDVGFETPTILLDSAVRYQGFVLENEATISERFSRDGTRLVYDDLARTARYTAGDLEPASRGFSGATSMAGLSIVRSYAELEPQRNVQPRGQRTFTLERASTVETFINGRSVQQTRLNPGTYDIRDFPFAQGANDVRLVIRDDTGRENVINFSLNFDRSLLASGLTEFGLFGGVESNPGGDGIDYSDTLGASGFYRRGLTDELTAGGNFRVNDNGGVIGAEMIWASPIGTLGGDIAASSINGIGEGYAINASFERTFGDGFSAARTLTATFQTVSEDFATPGSLSADNRYAWEAGLTYAHTIGATQYITTDAFYSAGRGAEPDQRTVRATYGWRASPRLMWSVEGVYEDRRNQEEYGIRLALTYRFSQFSSGTAEVDTRRERARVGYQTSRGRGVHSWSAAANIDRSETATGVNASITNVLNRVEIGGSHQTFFDSDGGDITDQRTSVRAGASLAFADGAFGVSRPIYDSFALVRSHKSLNGAEVYVEPREQFFSARSGPLGGAVSPELSAYSPRVLTFDVPEAPPGYDLGAGSAQVLPPYRSGYLITVGSDYFVSAVGELIDAAGQPLKLWVGQAVELSQPDRAPVRMFTNASGRFALQGLRPGRWRIESAAASSTVYILDVPADAEGLVRVGVLRPENR</sequence>
<dbReference type="InterPro" id="IPR000015">
    <property type="entry name" value="Fimb_usher"/>
</dbReference>